<dbReference type="PANTHER" id="PTHR15337:SF11">
    <property type="entry name" value="THIOREDOXIN DOMAIN-CONTAINING PROTEIN"/>
    <property type="match status" value="1"/>
</dbReference>
<proteinExistence type="predicted"/>
<accession>A0A918WQT3</accession>
<evidence type="ECO:0008006" key="6">
    <source>
        <dbReference type="Google" id="ProtNLM"/>
    </source>
</evidence>
<evidence type="ECO:0000256" key="2">
    <source>
        <dbReference type="SAM" id="MobiDB-lite"/>
    </source>
</evidence>
<feature type="compositionally biased region" description="Basic and acidic residues" evidence="2">
    <location>
        <begin position="380"/>
        <end position="408"/>
    </location>
</feature>
<feature type="signal peptide" evidence="3">
    <location>
        <begin position="1"/>
        <end position="21"/>
    </location>
</feature>
<dbReference type="Gene3D" id="3.40.30.10">
    <property type="entry name" value="Glutaredoxin"/>
    <property type="match status" value="1"/>
</dbReference>
<reference evidence="4" key="2">
    <citation type="submission" date="2020-09" db="EMBL/GenBank/DDBJ databases">
        <authorList>
            <person name="Sun Q."/>
            <person name="Kim S."/>
        </authorList>
    </citation>
    <scope>NUCLEOTIDE SEQUENCE</scope>
    <source>
        <strain evidence="4">KCTC 12988</strain>
    </source>
</reference>
<dbReference type="InterPro" id="IPR051099">
    <property type="entry name" value="AGR/TXD"/>
</dbReference>
<dbReference type="Proteomes" id="UP000644507">
    <property type="component" value="Unassembled WGS sequence"/>
</dbReference>
<gene>
    <name evidence="4" type="ORF">GCM10007100_39700</name>
</gene>
<feature type="region of interest" description="Disordered" evidence="2">
    <location>
        <begin position="428"/>
        <end position="447"/>
    </location>
</feature>
<evidence type="ECO:0000313" key="5">
    <source>
        <dbReference type="Proteomes" id="UP000644507"/>
    </source>
</evidence>
<name>A0A918WQT3_9BACT</name>
<comment type="caution">
    <text evidence="4">The sequence shown here is derived from an EMBL/GenBank/DDBJ whole genome shotgun (WGS) entry which is preliminary data.</text>
</comment>
<feature type="compositionally biased region" description="Basic and acidic residues" evidence="2">
    <location>
        <begin position="313"/>
        <end position="329"/>
    </location>
</feature>
<dbReference type="RefSeq" id="WP_189574471.1">
    <property type="nucleotide sequence ID" value="NZ_BMXI01000026.1"/>
</dbReference>
<evidence type="ECO:0000256" key="1">
    <source>
        <dbReference type="ARBA" id="ARBA00022729"/>
    </source>
</evidence>
<dbReference type="EMBL" id="BMXI01000026">
    <property type="protein sequence ID" value="GHC67679.1"/>
    <property type="molecule type" value="Genomic_DNA"/>
</dbReference>
<organism evidence="4 5">
    <name type="scientific">Roseibacillus persicicus</name>
    <dbReference type="NCBI Taxonomy" id="454148"/>
    <lineage>
        <taxon>Bacteria</taxon>
        <taxon>Pseudomonadati</taxon>
        <taxon>Verrucomicrobiota</taxon>
        <taxon>Verrucomicrobiia</taxon>
        <taxon>Verrucomicrobiales</taxon>
        <taxon>Verrucomicrobiaceae</taxon>
        <taxon>Roseibacillus</taxon>
    </lineage>
</organism>
<feature type="region of interest" description="Disordered" evidence="2">
    <location>
        <begin position="380"/>
        <end position="421"/>
    </location>
</feature>
<protein>
    <recommendedName>
        <fullName evidence="6">Thioredoxin domain-containing protein</fullName>
    </recommendedName>
</protein>
<sequence>MRFFIPLMGAVSALSPLVVSAQEPTWIDTYEAGLQQAGETQKDLLITFMGSDWCDQCKILKETVLSKEEFIKGASAKFVLVELDFPQLKPKLSERNEPVRAQFGVRGYPVLVTADSTGHPYGEVRYHRNWVTADYLAAIADQSANKATRDEARAEFENADDDEARKQALEKLLGAVPQTSIAQLYLEEFNQLRKVSKDKSPLVRDVVSKERVEKMQLELKTLMGQRRYSDAVALCDEFLAHDNLSQGERQMGLTFKFYSQMELRTFGPAVKTAEALAEIDPDSPIGKQALSLKKRAEAALAAADKPKPVVPVKPKEEGSLVGEKKDEAGTAKTEAIKPTSARHKQTLMELEKVHAELGAAETALAQAKADLEAARAKHEEAHRAEAAAREMGEKRKENQAGSKEEAPAEKPATQVAIEEIEKNVSDLRQRAEEMRKSAEKLRQAAEE</sequence>
<dbReference type="InterPro" id="IPR036249">
    <property type="entry name" value="Thioredoxin-like_sf"/>
</dbReference>
<evidence type="ECO:0000256" key="3">
    <source>
        <dbReference type="SAM" id="SignalP"/>
    </source>
</evidence>
<keyword evidence="1 3" id="KW-0732">Signal</keyword>
<reference evidence="4" key="1">
    <citation type="journal article" date="2014" name="Int. J. Syst. Evol. Microbiol.">
        <title>Complete genome sequence of Corynebacterium casei LMG S-19264T (=DSM 44701T), isolated from a smear-ripened cheese.</title>
        <authorList>
            <consortium name="US DOE Joint Genome Institute (JGI-PGF)"/>
            <person name="Walter F."/>
            <person name="Albersmeier A."/>
            <person name="Kalinowski J."/>
            <person name="Ruckert C."/>
        </authorList>
    </citation>
    <scope>NUCLEOTIDE SEQUENCE</scope>
    <source>
        <strain evidence="4">KCTC 12988</strain>
    </source>
</reference>
<evidence type="ECO:0000313" key="4">
    <source>
        <dbReference type="EMBL" id="GHC67679.1"/>
    </source>
</evidence>
<feature type="chain" id="PRO_5037387871" description="Thioredoxin domain-containing protein" evidence="3">
    <location>
        <begin position="22"/>
        <end position="447"/>
    </location>
</feature>
<dbReference type="AlphaFoldDB" id="A0A918WQT3"/>
<dbReference type="SUPFAM" id="SSF52833">
    <property type="entry name" value="Thioredoxin-like"/>
    <property type="match status" value="1"/>
</dbReference>
<dbReference type="Pfam" id="PF13899">
    <property type="entry name" value="Thioredoxin_7"/>
    <property type="match status" value="1"/>
</dbReference>
<dbReference type="PANTHER" id="PTHR15337">
    <property type="entry name" value="ANTERIOR GRADIENT PROTEIN-RELATED"/>
    <property type="match status" value="1"/>
</dbReference>
<keyword evidence="5" id="KW-1185">Reference proteome</keyword>
<feature type="region of interest" description="Disordered" evidence="2">
    <location>
        <begin position="308"/>
        <end position="342"/>
    </location>
</feature>